<keyword evidence="3" id="KW-0946">Virion</keyword>
<dbReference type="InterPro" id="IPR050194">
    <property type="entry name" value="Glycosyltransferase_grp1"/>
</dbReference>
<feature type="domain" description="Glycosyltransferase subfamily 4-like N-terminal" evidence="2">
    <location>
        <begin position="19"/>
        <end position="164"/>
    </location>
</feature>
<protein>
    <submittedName>
        <fullName evidence="3">Spore coat protein</fullName>
    </submittedName>
</protein>
<dbReference type="Pfam" id="PF00534">
    <property type="entry name" value="Glycos_transf_1"/>
    <property type="match status" value="1"/>
</dbReference>
<reference evidence="3 4" key="1">
    <citation type="submission" date="2014-08" db="EMBL/GenBank/DDBJ databases">
        <authorList>
            <person name="den Bakker H.C."/>
        </authorList>
    </citation>
    <scope>NUCLEOTIDE SEQUENCE [LARGE SCALE GENOMIC DNA]</scope>
    <source>
        <strain evidence="3 4">DSM 18334</strain>
    </source>
</reference>
<feature type="domain" description="Glycosyl transferase family 1" evidence="1">
    <location>
        <begin position="183"/>
        <end position="341"/>
    </location>
</feature>
<dbReference type="OrthoDB" id="139410at2"/>
<dbReference type="eggNOG" id="COG0438">
    <property type="taxonomic scope" value="Bacteria"/>
</dbReference>
<dbReference type="AlphaFoldDB" id="A0A098MCE1"/>
<keyword evidence="4" id="KW-1185">Reference proteome</keyword>
<dbReference type="CDD" id="cd03801">
    <property type="entry name" value="GT4_PimA-like"/>
    <property type="match status" value="1"/>
</dbReference>
<name>A0A098MCE1_9BACL</name>
<dbReference type="Gene3D" id="3.40.50.2000">
    <property type="entry name" value="Glycogen Phosphorylase B"/>
    <property type="match status" value="2"/>
</dbReference>
<gene>
    <name evidence="3" type="ORF">PWYN_10470</name>
</gene>
<evidence type="ECO:0000259" key="2">
    <source>
        <dbReference type="Pfam" id="PF13439"/>
    </source>
</evidence>
<dbReference type="Pfam" id="PF13439">
    <property type="entry name" value="Glyco_transf_4"/>
    <property type="match status" value="1"/>
</dbReference>
<reference evidence="3 4" key="2">
    <citation type="submission" date="2014-10" db="EMBL/GenBank/DDBJ databases">
        <title>Comparative genomics of the Paenibacillus odorifer group.</title>
        <authorList>
            <person name="Tsai Y.-C."/>
            <person name="Martin N."/>
            <person name="Korlach J."/>
            <person name="Wiedmann M."/>
        </authorList>
    </citation>
    <scope>NUCLEOTIDE SEQUENCE [LARGE SCALE GENOMIC DNA]</scope>
    <source>
        <strain evidence="3 4">DSM 18334</strain>
    </source>
</reference>
<evidence type="ECO:0000313" key="3">
    <source>
        <dbReference type="EMBL" id="KGE19718.1"/>
    </source>
</evidence>
<proteinExistence type="predicted"/>
<dbReference type="EMBL" id="JQCR01000002">
    <property type="protein sequence ID" value="KGE19718.1"/>
    <property type="molecule type" value="Genomic_DNA"/>
</dbReference>
<sequence>MHVCIIAPEQFTVPGNNSVEICILAIAKQLALRNQVTIVSRRMPGLTHNEELEHVNIIRLPADSPSRYLNAVLNYVREKSFDLIQVDNRPRLMAAVQKAAPTIPIVLFLHSLTFVPNTRATLSCLNHADLIIANSRSLQRRLARRFPSRSEVIRIVPLGADLERFVPPSPEERRHLRHAYRLPQKFTVLFVGRIIPRKGVSVLIRSVYLLRRRLPIHLLVVGRGKPLYIRQLKRLAMRLGVSVTFLGNVAHEEIHLLYQAADCFVCPSQGHEAFGLVNVEAMASGLPVIASNNGGIREIVLSGVNGYLVNRYRESLSFSRYLLRVGRNPKLAESMGIQGRKDALNAFDWKHTAARLEELYGTLTLNTQDQQEKVP</sequence>
<dbReference type="Proteomes" id="UP000029734">
    <property type="component" value="Unassembled WGS sequence"/>
</dbReference>
<evidence type="ECO:0000259" key="1">
    <source>
        <dbReference type="Pfam" id="PF00534"/>
    </source>
</evidence>
<organism evidence="3 4">
    <name type="scientific">Paenibacillus wynnii</name>
    <dbReference type="NCBI Taxonomy" id="268407"/>
    <lineage>
        <taxon>Bacteria</taxon>
        <taxon>Bacillati</taxon>
        <taxon>Bacillota</taxon>
        <taxon>Bacilli</taxon>
        <taxon>Bacillales</taxon>
        <taxon>Paenibacillaceae</taxon>
        <taxon>Paenibacillus</taxon>
    </lineage>
</organism>
<dbReference type="InterPro" id="IPR001296">
    <property type="entry name" value="Glyco_trans_1"/>
</dbReference>
<evidence type="ECO:0000313" key="4">
    <source>
        <dbReference type="Proteomes" id="UP000029734"/>
    </source>
</evidence>
<dbReference type="PANTHER" id="PTHR45947">
    <property type="entry name" value="SULFOQUINOVOSYL TRANSFERASE SQD2"/>
    <property type="match status" value="1"/>
</dbReference>
<accession>A0A098MCE1</accession>
<dbReference type="RefSeq" id="WP_036650997.1">
    <property type="nucleotide sequence ID" value="NZ_JQCR01000002.1"/>
</dbReference>
<dbReference type="InterPro" id="IPR028098">
    <property type="entry name" value="Glyco_trans_4-like_N"/>
</dbReference>
<keyword evidence="3" id="KW-0167">Capsid protein</keyword>
<dbReference type="GO" id="GO:0016757">
    <property type="term" value="F:glycosyltransferase activity"/>
    <property type="evidence" value="ECO:0007669"/>
    <property type="project" value="InterPro"/>
</dbReference>
<dbReference type="STRING" id="268407.PWYN_10470"/>
<comment type="caution">
    <text evidence="3">The sequence shown here is derived from an EMBL/GenBank/DDBJ whole genome shotgun (WGS) entry which is preliminary data.</text>
</comment>
<dbReference type="PANTHER" id="PTHR45947:SF3">
    <property type="entry name" value="SULFOQUINOVOSYL TRANSFERASE SQD2"/>
    <property type="match status" value="1"/>
</dbReference>
<dbReference type="SUPFAM" id="SSF53756">
    <property type="entry name" value="UDP-Glycosyltransferase/glycogen phosphorylase"/>
    <property type="match status" value="1"/>
</dbReference>